<dbReference type="Proteomes" id="UP000747074">
    <property type="component" value="Unassembled WGS sequence"/>
</dbReference>
<dbReference type="AlphaFoldDB" id="A0A921IA88"/>
<feature type="chain" id="PRO_5037596784" evidence="1">
    <location>
        <begin position="21"/>
        <end position="256"/>
    </location>
</feature>
<comment type="caution">
    <text evidence="2">The sequence shown here is derived from an EMBL/GenBank/DDBJ whole genome shotgun (WGS) entry which is preliminary data.</text>
</comment>
<accession>A0A921IA88</accession>
<keyword evidence="1" id="KW-0732">Signal</keyword>
<proteinExistence type="predicted"/>
<reference evidence="2" key="1">
    <citation type="journal article" date="2021" name="PeerJ">
        <title>Extensive microbial diversity within the chicken gut microbiome revealed by metagenomics and culture.</title>
        <authorList>
            <person name="Gilroy R."/>
            <person name="Ravi A."/>
            <person name="Getino M."/>
            <person name="Pursley I."/>
            <person name="Horton D.L."/>
            <person name="Alikhan N.F."/>
            <person name="Baker D."/>
            <person name="Gharbi K."/>
            <person name="Hall N."/>
            <person name="Watson M."/>
            <person name="Adriaenssens E.M."/>
            <person name="Foster-Nyarko E."/>
            <person name="Jarju S."/>
            <person name="Secka A."/>
            <person name="Antonio M."/>
            <person name="Oren A."/>
            <person name="Chaudhuri R.R."/>
            <person name="La Ragione R."/>
            <person name="Hildebrand F."/>
            <person name="Pallen M.J."/>
        </authorList>
    </citation>
    <scope>NUCLEOTIDE SEQUENCE</scope>
    <source>
        <strain evidence="2">CHK154-13316</strain>
    </source>
</reference>
<protein>
    <submittedName>
        <fullName evidence="2">Uncharacterized protein</fullName>
    </submittedName>
</protein>
<organism evidence="2 3">
    <name type="scientific">Bacteroides xylanisolvens</name>
    <dbReference type="NCBI Taxonomy" id="371601"/>
    <lineage>
        <taxon>Bacteria</taxon>
        <taxon>Pseudomonadati</taxon>
        <taxon>Bacteroidota</taxon>
        <taxon>Bacteroidia</taxon>
        <taxon>Bacteroidales</taxon>
        <taxon>Bacteroidaceae</taxon>
        <taxon>Bacteroides</taxon>
    </lineage>
</organism>
<evidence type="ECO:0000313" key="2">
    <source>
        <dbReference type="EMBL" id="HJG13129.1"/>
    </source>
</evidence>
<evidence type="ECO:0000313" key="3">
    <source>
        <dbReference type="Proteomes" id="UP000747074"/>
    </source>
</evidence>
<feature type="signal peptide" evidence="1">
    <location>
        <begin position="1"/>
        <end position="20"/>
    </location>
</feature>
<dbReference type="EMBL" id="DYVL01000168">
    <property type="protein sequence ID" value="HJG13129.1"/>
    <property type="molecule type" value="Genomic_DNA"/>
</dbReference>
<sequence>MMKKILLLAIVGAVTLMGHAQSLRNNLLKGYKPGDKLEKGVYMGDQDTPRFNTWYGAFNAKAVEAEEGPVIGEPLSYKGYNEGGPSIDLSGEGQLNRVSVYPLTKSNKEYAGGTYYLAFLVNFKQLGSIKFYDFAGLDINPLSRAVRGKVFVAGEGKDKIKFGVAVRTDCTEGTETYDYNQTHLLVLKVDYNKKQAVLFVNPDVSQGEPANGLVANAEGDELKNGLKSIYYRYRKNYKGNIGNFRFATTWDAVIGK</sequence>
<name>A0A921IA88_9BACE</name>
<gene>
    <name evidence="2" type="ORF">K8V07_14520</name>
</gene>
<reference evidence="2" key="2">
    <citation type="submission" date="2021-09" db="EMBL/GenBank/DDBJ databases">
        <authorList>
            <person name="Gilroy R."/>
        </authorList>
    </citation>
    <scope>NUCLEOTIDE SEQUENCE</scope>
    <source>
        <strain evidence="2">CHK154-13316</strain>
    </source>
</reference>
<evidence type="ECO:0000256" key="1">
    <source>
        <dbReference type="SAM" id="SignalP"/>
    </source>
</evidence>